<organism evidence="4 5">
    <name type="scientific">Paractinoplanes ferrugineus</name>
    <dbReference type="NCBI Taxonomy" id="113564"/>
    <lineage>
        <taxon>Bacteria</taxon>
        <taxon>Bacillati</taxon>
        <taxon>Actinomycetota</taxon>
        <taxon>Actinomycetes</taxon>
        <taxon>Micromonosporales</taxon>
        <taxon>Micromonosporaceae</taxon>
        <taxon>Paractinoplanes</taxon>
    </lineage>
</organism>
<evidence type="ECO:0000313" key="4">
    <source>
        <dbReference type="EMBL" id="GIE16094.1"/>
    </source>
</evidence>
<feature type="transmembrane region" description="Helical" evidence="1">
    <location>
        <begin position="276"/>
        <end position="294"/>
    </location>
</feature>
<keyword evidence="1" id="KW-1133">Transmembrane helix</keyword>
<keyword evidence="1" id="KW-0812">Transmembrane</keyword>
<gene>
    <name evidence="4" type="ORF">Afe05nite_79340</name>
</gene>
<name>A0A919J9N4_9ACTN</name>
<dbReference type="Gene3D" id="3.20.20.450">
    <property type="entry name" value="EAL domain"/>
    <property type="match status" value="1"/>
</dbReference>
<feature type="transmembrane region" description="Helical" evidence="1">
    <location>
        <begin position="16"/>
        <end position="36"/>
    </location>
</feature>
<dbReference type="InterPro" id="IPR001633">
    <property type="entry name" value="EAL_dom"/>
</dbReference>
<dbReference type="PANTHER" id="PTHR44757:SF2">
    <property type="entry name" value="BIOFILM ARCHITECTURE MAINTENANCE PROTEIN MBAA"/>
    <property type="match status" value="1"/>
</dbReference>
<dbReference type="SMART" id="SM00052">
    <property type="entry name" value="EAL"/>
    <property type="match status" value="1"/>
</dbReference>
<evidence type="ECO:0000313" key="5">
    <source>
        <dbReference type="Proteomes" id="UP000598174"/>
    </source>
</evidence>
<feature type="transmembrane region" description="Helical" evidence="1">
    <location>
        <begin position="300"/>
        <end position="319"/>
    </location>
</feature>
<comment type="caution">
    <text evidence="4">The sequence shown here is derived from an EMBL/GenBank/DDBJ whole genome shotgun (WGS) entry which is preliminary data.</text>
</comment>
<sequence length="761" mass="81480">MGMAELRARPSRLRTASVWGSGAVLGVILVQYGTGWGSDAQARAVNDLAYLPVVLLTAVLGLRLIREGGLDRRERRAWTLLEVAFLCQVAAHVVALVQMLRPGLPAYPSVSDCLYLAAIPFVIAGLLLLPAARRSGAERVKLLIDSLIVVGGACMALWYVEIGPLLRTSGIDPLVLAFSTAVPVADLLLVWALIMLLLRRSSAGAAVGLLGGAMALKVVADSTYAIAYVQFGFAFRPGSWPYLLWAAGSFLMLLAVHRRLGQDGPARAERPGRGRLGWLPYGAVALASGLLAFAAREQSLFPLGGMIIGAIAITALVIIRQMYAQRESRRLAVTDPLTGLSNRALITERLAELVRQPVRDDRHGAVLLIDLDRFKPINDAHGHEAGDAVLKAVAVALRKVIRSGDTAGRLGGDEFAVVLPGLPTRAAAEGVAQRLVDALRTPVIFGELLLSVEASIGVAFHDETTADTEQLIAHADAAMYAVKRQGRGHFRVYSPELDTRARDAELRRAVDNDELVVHFQPVVPLSGGPGLGVEALVRWNHPVRGLLMPGAFIDFAEETGAVVPIGEWVLRESCRQAAGWRAANPDAERLRLSVNLSARQVVQPTLVETIRDILAETGFPADRLVLELTESVILQPSEQTVARLNALREMGIGISVDDFGTGYAALSYLRSLPVTVLKIDRSFVAGIDTDPDAYAVAEALVRLAQAYKLQVVAEGIETAAQRSCLADMGCGYGQGYHIARPMPGDALAELLVSAGLGHGRQ</sequence>
<dbReference type="Proteomes" id="UP000598174">
    <property type="component" value="Unassembled WGS sequence"/>
</dbReference>
<keyword evidence="5" id="KW-1185">Reference proteome</keyword>
<dbReference type="CDD" id="cd01949">
    <property type="entry name" value="GGDEF"/>
    <property type="match status" value="1"/>
</dbReference>
<dbReference type="SMART" id="SM00267">
    <property type="entry name" value="GGDEF"/>
    <property type="match status" value="1"/>
</dbReference>
<evidence type="ECO:0000259" key="2">
    <source>
        <dbReference type="PROSITE" id="PS50883"/>
    </source>
</evidence>
<proteinExistence type="predicted"/>
<dbReference type="PROSITE" id="PS50887">
    <property type="entry name" value="GGDEF"/>
    <property type="match status" value="1"/>
</dbReference>
<feature type="transmembrane region" description="Helical" evidence="1">
    <location>
        <begin position="205"/>
        <end position="227"/>
    </location>
</feature>
<reference evidence="4" key="1">
    <citation type="submission" date="2021-01" db="EMBL/GenBank/DDBJ databases">
        <title>Whole genome shotgun sequence of Actinoplanes ferrugineus NBRC 15555.</title>
        <authorList>
            <person name="Komaki H."/>
            <person name="Tamura T."/>
        </authorList>
    </citation>
    <scope>NUCLEOTIDE SEQUENCE</scope>
    <source>
        <strain evidence="4">NBRC 15555</strain>
    </source>
</reference>
<dbReference type="FunFam" id="3.30.70.270:FF:000001">
    <property type="entry name" value="Diguanylate cyclase domain protein"/>
    <property type="match status" value="1"/>
</dbReference>
<dbReference type="Pfam" id="PF00990">
    <property type="entry name" value="GGDEF"/>
    <property type="match status" value="1"/>
</dbReference>
<feature type="transmembrane region" description="Helical" evidence="1">
    <location>
        <begin position="142"/>
        <end position="162"/>
    </location>
</feature>
<dbReference type="SUPFAM" id="SSF141868">
    <property type="entry name" value="EAL domain-like"/>
    <property type="match status" value="1"/>
</dbReference>
<feature type="transmembrane region" description="Helical" evidence="1">
    <location>
        <begin position="239"/>
        <end position="256"/>
    </location>
</feature>
<feature type="transmembrane region" description="Helical" evidence="1">
    <location>
        <begin position="48"/>
        <end position="65"/>
    </location>
</feature>
<dbReference type="InterPro" id="IPR052155">
    <property type="entry name" value="Biofilm_reg_signaling"/>
</dbReference>
<dbReference type="NCBIfam" id="TIGR00254">
    <property type="entry name" value="GGDEF"/>
    <property type="match status" value="1"/>
</dbReference>
<evidence type="ECO:0000256" key="1">
    <source>
        <dbReference type="SAM" id="Phobius"/>
    </source>
</evidence>
<dbReference type="PROSITE" id="PS50883">
    <property type="entry name" value="EAL"/>
    <property type="match status" value="1"/>
</dbReference>
<dbReference type="InterPro" id="IPR043128">
    <property type="entry name" value="Rev_trsase/Diguanyl_cyclase"/>
</dbReference>
<protein>
    <recommendedName>
        <fullName evidence="6">Diguanylate cyclase/phosphodiesterase</fullName>
    </recommendedName>
</protein>
<feature type="transmembrane region" description="Helical" evidence="1">
    <location>
        <begin position="106"/>
        <end position="130"/>
    </location>
</feature>
<dbReference type="SUPFAM" id="SSF55073">
    <property type="entry name" value="Nucleotide cyclase"/>
    <property type="match status" value="1"/>
</dbReference>
<evidence type="ECO:0000259" key="3">
    <source>
        <dbReference type="PROSITE" id="PS50887"/>
    </source>
</evidence>
<dbReference type="InterPro" id="IPR035919">
    <property type="entry name" value="EAL_sf"/>
</dbReference>
<keyword evidence="1" id="KW-0472">Membrane</keyword>
<dbReference type="EMBL" id="BOMM01000077">
    <property type="protein sequence ID" value="GIE16094.1"/>
    <property type="molecule type" value="Genomic_DNA"/>
</dbReference>
<dbReference type="Pfam" id="PF00563">
    <property type="entry name" value="EAL"/>
    <property type="match status" value="1"/>
</dbReference>
<feature type="transmembrane region" description="Helical" evidence="1">
    <location>
        <begin position="174"/>
        <end position="198"/>
    </location>
</feature>
<dbReference type="InterPro" id="IPR000160">
    <property type="entry name" value="GGDEF_dom"/>
</dbReference>
<accession>A0A919J9N4</accession>
<dbReference type="PANTHER" id="PTHR44757">
    <property type="entry name" value="DIGUANYLATE CYCLASE DGCP"/>
    <property type="match status" value="1"/>
</dbReference>
<feature type="domain" description="GGDEF" evidence="3">
    <location>
        <begin position="362"/>
        <end position="495"/>
    </location>
</feature>
<feature type="transmembrane region" description="Helical" evidence="1">
    <location>
        <begin position="77"/>
        <end position="100"/>
    </location>
</feature>
<dbReference type="CDD" id="cd01948">
    <property type="entry name" value="EAL"/>
    <property type="match status" value="1"/>
</dbReference>
<evidence type="ECO:0008006" key="6">
    <source>
        <dbReference type="Google" id="ProtNLM"/>
    </source>
</evidence>
<dbReference type="InterPro" id="IPR029787">
    <property type="entry name" value="Nucleotide_cyclase"/>
</dbReference>
<dbReference type="Gene3D" id="3.30.70.270">
    <property type="match status" value="1"/>
</dbReference>
<dbReference type="FunFam" id="3.20.20.450:FF:000001">
    <property type="entry name" value="Cyclic di-GMP phosphodiesterase yahA"/>
    <property type="match status" value="1"/>
</dbReference>
<dbReference type="AlphaFoldDB" id="A0A919J9N4"/>
<feature type="domain" description="EAL" evidence="2">
    <location>
        <begin position="499"/>
        <end position="755"/>
    </location>
</feature>